<keyword evidence="3" id="KW-1185">Reference proteome</keyword>
<feature type="transmembrane region" description="Helical" evidence="1">
    <location>
        <begin position="37"/>
        <end position="58"/>
    </location>
</feature>
<keyword evidence="1" id="KW-0472">Membrane</keyword>
<dbReference type="OrthoDB" id="9904072at2"/>
<keyword evidence="1" id="KW-0812">Transmembrane</keyword>
<reference evidence="2 3" key="1">
    <citation type="submission" date="2015-10" db="EMBL/GenBank/DDBJ databases">
        <title>Transcriptomic analysis of a linuron degrading triple-species bacterial consortium.</title>
        <authorList>
            <person name="Albers P."/>
        </authorList>
    </citation>
    <scope>NUCLEOTIDE SEQUENCE [LARGE SCALE GENOMIC DNA]</scope>
    <source>
        <strain evidence="2 3">WDL6</strain>
    </source>
</reference>
<dbReference type="RefSeq" id="WP_068463251.1">
    <property type="nucleotide sequence ID" value="NZ_JAEFBX010000001.1"/>
</dbReference>
<dbReference type="EMBL" id="LMTR01000075">
    <property type="protein sequence ID" value="KWT65817.1"/>
    <property type="molecule type" value="Genomic_DNA"/>
</dbReference>
<organism evidence="2 3">
    <name type="scientific">Hyphomicrobium sulfonivorans</name>
    <dbReference type="NCBI Taxonomy" id="121290"/>
    <lineage>
        <taxon>Bacteria</taxon>
        <taxon>Pseudomonadati</taxon>
        <taxon>Pseudomonadota</taxon>
        <taxon>Alphaproteobacteria</taxon>
        <taxon>Hyphomicrobiales</taxon>
        <taxon>Hyphomicrobiaceae</taxon>
        <taxon>Hyphomicrobium</taxon>
    </lineage>
</organism>
<evidence type="ECO:0000313" key="3">
    <source>
        <dbReference type="Proteomes" id="UP000059074"/>
    </source>
</evidence>
<dbReference type="Proteomes" id="UP000059074">
    <property type="component" value="Unassembled WGS sequence"/>
</dbReference>
<keyword evidence="1" id="KW-1133">Transmembrane helix</keyword>
<comment type="caution">
    <text evidence="2">The sequence shown here is derived from an EMBL/GenBank/DDBJ whole genome shotgun (WGS) entry which is preliminary data.</text>
</comment>
<protein>
    <submittedName>
        <fullName evidence="2">Uncharacterized protein</fullName>
    </submittedName>
</protein>
<sequence length="61" mass="6605">MAEALKAMALDGAMSGYTKVRDVVGAHDRNWWAGVGLYLWTAFLFGNVVGEVWGVFGLPMA</sequence>
<dbReference type="AlphaFoldDB" id="A0A120CU81"/>
<gene>
    <name evidence="2" type="ORF">APY04_2664</name>
</gene>
<evidence type="ECO:0000313" key="2">
    <source>
        <dbReference type="EMBL" id="KWT65817.1"/>
    </source>
</evidence>
<proteinExistence type="predicted"/>
<evidence type="ECO:0000256" key="1">
    <source>
        <dbReference type="SAM" id="Phobius"/>
    </source>
</evidence>
<name>A0A120CU81_HYPSL</name>
<dbReference type="PATRIC" id="fig|121290.4.peg.1978"/>
<accession>A0A120CU81</accession>